<dbReference type="Gramene" id="TraesCAD_scaffold_000102_01G000900.1">
    <property type="protein sequence ID" value="TraesCAD_scaffold_000102_01G000900.1"/>
    <property type="gene ID" value="TraesCAD_scaffold_000102_01G000900"/>
</dbReference>
<dbReference type="Gramene" id="TraesWEE_scaffold_079262_01G000200.1">
    <property type="protein sequence ID" value="TraesWEE_scaffold_079262_01G000200.1"/>
    <property type="gene ID" value="TraesWEE_scaffold_079262_01G000200"/>
</dbReference>
<proteinExistence type="predicted"/>
<organism evidence="2">
    <name type="scientific">Triticum aestivum</name>
    <name type="common">Wheat</name>
    <dbReference type="NCBI Taxonomy" id="4565"/>
    <lineage>
        <taxon>Eukaryota</taxon>
        <taxon>Viridiplantae</taxon>
        <taxon>Streptophyta</taxon>
        <taxon>Embryophyta</taxon>
        <taxon>Tracheophyta</taxon>
        <taxon>Spermatophyta</taxon>
        <taxon>Magnoliopsida</taxon>
        <taxon>Liliopsida</taxon>
        <taxon>Poales</taxon>
        <taxon>Poaceae</taxon>
        <taxon>BOP clade</taxon>
        <taxon>Pooideae</taxon>
        <taxon>Triticodae</taxon>
        <taxon>Triticeae</taxon>
        <taxon>Triticinae</taxon>
        <taxon>Triticum</taxon>
    </lineage>
</organism>
<protein>
    <submittedName>
        <fullName evidence="2">Uncharacterized protein</fullName>
    </submittedName>
</protein>
<dbReference type="PANTHER" id="PTHR35166">
    <property type="entry name" value="OS05G0193700 PROTEIN-RELATED"/>
    <property type="match status" value="1"/>
</dbReference>
<reference evidence="2" key="1">
    <citation type="submission" date="2018-08" db="EMBL/GenBank/DDBJ databases">
        <authorList>
            <person name="Rossello M."/>
        </authorList>
    </citation>
    <scope>NUCLEOTIDE SEQUENCE [LARGE SCALE GENOMIC DNA]</scope>
    <source>
        <strain evidence="2">cv. Chinese Spring</strain>
    </source>
</reference>
<evidence type="ECO:0000313" key="3">
    <source>
        <dbReference type="Proteomes" id="UP000019116"/>
    </source>
</evidence>
<dbReference type="Gramene" id="TraesCLE_scaffold_145485_01G000100.1">
    <property type="protein sequence ID" value="TraesCLE_scaffold_145485_01G000100.1"/>
    <property type="gene ID" value="TraesCLE_scaffold_145485_01G000100"/>
</dbReference>
<dbReference type="Gramene" id="TraesMAC3A03G01489960.1">
    <property type="protein sequence ID" value="TraesMAC3A03G01489960.1.CDS1"/>
    <property type="gene ID" value="TraesMAC3A03G01489960"/>
</dbReference>
<dbReference type="Gramene" id="TraesRN3A0101056600.1">
    <property type="protein sequence ID" value="TraesRN3A0101056600.1"/>
    <property type="gene ID" value="TraesRN3A0101056600"/>
</dbReference>
<keyword evidence="3" id="KW-1185">Reference proteome</keyword>
<dbReference type="Proteomes" id="UP000019116">
    <property type="component" value="Chromosome 3A"/>
</dbReference>
<dbReference type="Gramene" id="TraesLAC3A03G01435650.1">
    <property type="protein sequence ID" value="TraesLAC3A03G01435650.1.CDS1"/>
    <property type="gene ID" value="TraesLAC3A03G01435650"/>
</dbReference>
<dbReference type="AlphaFoldDB" id="A0A3B6EPG3"/>
<dbReference type="OMA" id="PPRMIQM"/>
<dbReference type="Gramene" id="TraesJUL3A03G01504070.1">
    <property type="protein sequence ID" value="TraesJUL3A03G01504070.1.CDS1"/>
    <property type="gene ID" value="TraesJUL3A03G01504070"/>
</dbReference>
<dbReference type="Gramene" id="TraesCS3A02G446900.1">
    <property type="protein sequence ID" value="TraesCS3A02G446900.1.cds1"/>
    <property type="gene ID" value="TraesCS3A02G446900"/>
</dbReference>
<dbReference type="PANTHER" id="PTHR35166:SF6">
    <property type="entry name" value="PROTEIN-RELATED"/>
    <property type="match status" value="1"/>
</dbReference>
<name>A0A3B6EPG3_WHEAT</name>
<evidence type="ECO:0000313" key="2">
    <source>
        <dbReference type="EnsemblPlants" id="TraesCS3A02G446900.1.cds1"/>
    </source>
</evidence>
<feature type="region of interest" description="Disordered" evidence="1">
    <location>
        <begin position="1"/>
        <end position="25"/>
    </location>
</feature>
<dbReference type="Gramene" id="TraesCS3A03G1036500.1">
    <property type="protein sequence ID" value="TraesCS3A03G1036500.1.CDS1"/>
    <property type="gene ID" value="TraesCS3A03G1036500"/>
</dbReference>
<evidence type="ECO:0000256" key="1">
    <source>
        <dbReference type="SAM" id="MobiDB-lite"/>
    </source>
</evidence>
<dbReference type="Gramene" id="TraesJAG3A03G01500970.1">
    <property type="protein sequence ID" value="TraesJAG3A03G01500970.1.CDS1"/>
    <property type="gene ID" value="TraesJAG3A03G01500970"/>
</dbReference>
<sequence length="164" mass="19362">MQTDVQVQCAAESDQPAGATTGKKKRMPAQHVSYILAMPTEKPEEFVLPNFLRGDSNMAEKMGVTEEWLEDRRRMYRESAVRTQRVHDDFVKYQAQIRDELFEKGYVEVDDDYFTDRAEIQEETRARWEELEKKLDPNIKFVNYGSDSHVPYDYEEQARRLVDL</sequence>
<dbReference type="Gramene" id="TraesROB_scaffold_002158_01G000900.1">
    <property type="protein sequence ID" value="TraesROB_scaffold_002158_01G000900.1"/>
    <property type="gene ID" value="TraesROB_scaffold_002158_01G000900"/>
</dbReference>
<accession>A0A3B6EPG3</accession>
<dbReference type="EnsemblPlants" id="TraesCS3A02G446900.1">
    <property type="protein sequence ID" value="TraesCS3A02G446900.1.cds1"/>
    <property type="gene ID" value="TraesCS3A02G446900"/>
</dbReference>
<reference evidence="2" key="2">
    <citation type="submission" date="2018-10" db="UniProtKB">
        <authorList>
            <consortium name="EnsemblPlants"/>
        </authorList>
    </citation>
    <scope>IDENTIFICATION</scope>
</reference>